<dbReference type="InterPro" id="IPR023881">
    <property type="entry name" value="Thiol_BshA"/>
</dbReference>
<dbReference type="PANTHER" id="PTHR45947">
    <property type="entry name" value="SULFOQUINOVOSYL TRANSFERASE SQD2"/>
    <property type="match status" value="1"/>
</dbReference>
<dbReference type="STRING" id="1895771.BGO89_02565"/>
<dbReference type="PANTHER" id="PTHR45947:SF3">
    <property type="entry name" value="SULFOQUINOVOSYL TRANSFERASE SQD2"/>
    <property type="match status" value="1"/>
</dbReference>
<sequence length="380" mass="42528">MRIGMVCYPTYGGSGVLATELGQELARRGHSVHFITYAQPMRLDRFQDNIYYHEVETPTYPLLEFNLYTLALAGKIIDVAKYENLDILHVHYAIPHAISGYLAREIMQGSKPMRLITTLHGTDITLVGLEPSFHPLVKFSLERSDVVTAVSGFLQEKTRQNFAPDMSIRVIPNFVDTNLYQRTRCTQLERQIRGNGEHILMHVSNFRPVKRVQDCIHILSEVRKSINATLLLVGDGPERSEAERLVRDLGLVDHVKFLGKQSALPEILSVADIFLLPSQQESFGLSALEAMSCSVPVVATNIGGIPEVVAHGDTGYIAELGDVQRMAKYCVELLSNPKKLNIFSENARKRAVEKFDISLIVPQYEALYEEALMSGVTELS</sequence>
<reference evidence="3 4" key="1">
    <citation type="submission" date="2016-09" db="EMBL/GenBank/DDBJ databases">
        <title>Genome-resolved meta-omics ties microbial dynamics to process performance in biotechnology for thiocyanate degradation.</title>
        <authorList>
            <person name="Kantor R.S."/>
            <person name="Huddy R.J."/>
            <person name="Iyer R."/>
            <person name="Thomas B.C."/>
            <person name="Brown C.T."/>
            <person name="Anantharaman K."/>
            <person name="Tringe S."/>
            <person name="Hettich R.L."/>
            <person name="Harrison S.T."/>
            <person name="Banfield J.F."/>
        </authorList>
    </citation>
    <scope>NUCLEOTIDE SEQUENCE [LARGE SCALE GENOMIC DNA]</scope>
    <source>
        <strain evidence="3">59-99</strain>
    </source>
</reference>
<dbReference type="InterPro" id="IPR050194">
    <property type="entry name" value="Glycosyltransferase_grp1"/>
</dbReference>
<dbReference type="InterPro" id="IPR028098">
    <property type="entry name" value="Glyco_trans_4-like_N"/>
</dbReference>
<organism evidence="3 4">
    <name type="scientific">Candidatus Kapaibacterium thiocyanatum</name>
    <dbReference type="NCBI Taxonomy" id="1895771"/>
    <lineage>
        <taxon>Bacteria</taxon>
        <taxon>Pseudomonadati</taxon>
        <taxon>Candidatus Kapaibacteriota</taxon>
        <taxon>Candidatus Kapaibacteriia</taxon>
        <taxon>Candidatus Kapaibacteriales</taxon>
        <taxon>Candidatus Kapaibacteriaceae</taxon>
        <taxon>Candidatus Kapaibacterium</taxon>
    </lineage>
</organism>
<name>A0A1M3L271_9BACT</name>
<dbReference type="GO" id="GO:0016757">
    <property type="term" value="F:glycosyltransferase activity"/>
    <property type="evidence" value="ECO:0007669"/>
    <property type="project" value="InterPro"/>
</dbReference>
<feature type="domain" description="Glycosyltransferase subfamily 4-like N-terminal" evidence="2">
    <location>
        <begin position="11"/>
        <end position="178"/>
    </location>
</feature>
<evidence type="ECO:0000259" key="1">
    <source>
        <dbReference type="Pfam" id="PF00534"/>
    </source>
</evidence>
<dbReference type="AlphaFoldDB" id="A0A1M3L271"/>
<accession>A0A1M3L271</accession>
<evidence type="ECO:0000259" key="2">
    <source>
        <dbReference type="Pfam" id="PF13439"/>
    </source>
</evidence>
<dbReference type="Proteomes" id="UP000184233">
    <property type="component" value="Unassembled WGS sequence"/>
</dbReference>
<evidence type="ECO:0000313" key="3">
    <source>
        <dbReference type="EMBL" id="OJX59320.1"/>
    </source>
</evidence>
<evidence type="ECO:0000313" key="4">
    <source>
        <dbReference type="Proteomes" id="UP000184233"/>
    </source>
</evidence>
<gene>
    <name evidence="3" type="ORF">BGO89_02565</name>
</gene>
<comment type="caution">
    <text evidence="3">The sequence shown here is derived from an EMBL/GenBank/DDBJ whole genome shotgun (WGS) entry which is preliminary data.</text>
</comment>
<proteinExistence type="predicted"/>
<dbReference type="SUPFAM" id="SSF53756">
    <property type="entry name" value="UDP-Glycosyltransferase/glycogen phosphorylase"/>
    <property type="match status" value="1"/>
</dbReference>
<feature type="domain" description="Glycosyl transferase family 1" evidence="1">
    <location>
        <begin position="195"/>
        <end position="350"/>
    </location>
</feature>
<dbReference type="EMBL" id="MKVH01000013">
    <property type="protein sequence ID" value="OJX59320.1"/>
    <property type="molecule type" value="Genomic_DNA"/>
</dbReference>
<dbReference type="InterPro" id="IPR001296">
    <property type="entry name" value="Glyco_trans_1"/>
</dbReference>
<dbReference type="Pfam" id="PF13439">
    <property type="entry name" value="Glyco_transf_4"/>
    <property type="match status" value="1"/>
</dbReference>
<protein>
    <submittedName>
        <fullName evidence="3">N-acetyl-alpha-D-glucosaminyl L-malate synthase BshA</fullName>
    </submittedName>
</protein>
<dbReference type="GO" id="GO:0071793">
    <property type="term" value="P:bacillithiol biosynthetic process"/>
    <property type="evidence" value="ECO:0007669"/>
    <property type="project" value="InterPro"/>
</dbReference>
<dbReference type="Gene3D" id="3.40.50.2000">
    <property type="entry name" value="Glycogen Phosphorylase B"/>
    <property type="match status" value="2"/>
</dbReference>
<dbReference type="NCBIfam" id="TIGR03999">
    <property type="entry name" value="thiol_BshA"/>
    <property type="match status" value="1"/>
</dbReference>
<dbReference type="Pfam" id="PF00534">
    <property type="entry name" value="Glycos_transf_1"/>
    <property type="match status" value="1"/>
</dbReference>